<keyword evidence="2" id="KW-0812">Transmembrane</keyword>
<protein>
    <submittedName>
        <fullName evidence="3">DUF998 domain-containing protein</fullName>
    </submittedName>
</protein>
<dbReference type="Proteomes" id="UP000295124">
    <property type="component" value="Unassembled WGS sequence"/>
</dbReference>
<feature type="transmembrane region" description="Helical" evidence="2">
    <location>
        <begin position="63"/>
        <end position="83"/>
    </location>
</feature>
<comment type="caution">
    <text evidence="3">The sequence shown here is derived from an EMBL/GenBank/DDBJ whole genome shotgun (WGS) entry which is preliminary data.</text>
</comment>
<evidence type="ECO:0000256" key="1">
    <source>
        <dbReference type="SAM" id="MobiDB-lite"/>
    </source>
</evidence>
<dbReference type="OrthoDB" id="3820738at2"/>
<reference evidence="3 4" key="1">
    <citation type="submission" date="2019-03" db="EMBL/GenBank/DDBJ databases">
        <title>Draft genome sequences of novel Actinobacteria.</title>
        <authorList>
            <person name="Sahin N."/>
            <person name="Ay H."/>
            <person name="Saygin H."/>
        </authorList>
    </citation>
    <scope>NUCLEOTIDE SEQUENCE [LARGE SCALE GENOMIC DNA]</scope>
    <source>
        <strain evidence="3 4">JCM 13523</strain>
    </source>
</reference>
<feature type="compositionally biased region" description="Low complexity" evidence="1">
    <location>
        <begin position="1"/>
        <end position="22"/>
    </location>
</feature>
<keyword evidence="2" id="KW-1133">Transmembrane helix</keyword>
<dbReference type="InterPro" id="IPR009339">
    <property type="entry name" value="DUF998"/>
</dbReference>
<evidence type="ECO:0000256" key="2">
    <source>
        <dbReference type="SAM" id="Phobius"/>
    </source>
</evidence>
<dbReference type="AlphaFoldDB" id="A0A4R4ZRL8"/>
<name>A0A4R4ZRL8_9ACTN</name>
<organism evidence="3 4">
    <name type="scientific">Kribbella antibiotica</name>
    <dbReference type="NCBI Taxonomy" id="190195"/>
    <lineage>
        <taxon>Bacteria</taxon>
        <taxon>Bacillati</taxon>
        <taxon>Actinomycetota</taxon>
        <taxon>Actinomycetes</taxon>
        <taxon>Propionibacteriales</taxon>
        <taxon>Kribbellaceae</taxon>
        <taxon>Kribbella</taxon>
    </lineage>
</organism>
<accession>A0A4R4ZRL8</accession>
<feature type="transmembrane region" description="Helical" evidence="2">
    <location>
        <begin position="214"/>
        <end position="237"/>
    </location>
</feature>
<feature type="region of interest" description="Disordered" evidence="1">
    <location>
        <begin position="1"/>
        <end position="40"/>
    </location>
</feature>
<evidence type="ECO:0000313" key="4">
    <source>
        <dbReference type="Proteomes" id="UP000295124"/>
    </source>
</evidence>
<feature type="transmembrane region" description="Helical" evidence="2">
    <location>
        <begin position="175"/>
        <end position="202"/>
    </location>
</feature>
<feature type="transmembrane region" description="Helical" evidence="2">
    <location>
        <begin position="103"/>
        <end position="123"/>
    </location>
</feature>
<evidence type="ECO:0000313" key="3">
    <source>
        <dbReference type="EMBL" id="TDD59632.1"/>
    </source>
</evidence>
<sequence length="286" mass="30187">MASSPRSRTSTPASSAPSGPSSAKRHSKTSSRQSSPSRADRYASLEIMADDPELSRYRLIRGLMIAAAVLYCSLLLEAAAGFPLNLHDSMLSDLAALDQPTNLYARGMDLTTGILLVLVPILARQTARRHRDVAALLISTALFGIGTMFSVFLPLDCAPSLSQACLESEDSGRAGMALVLHATFSTVAGVGCVAMAFFILVVLRRTGWTGPRRLTAAVLAGASLISQIWLVIAIGIQELKGDEAHQPGIIQRVSVVLVCLMLATVTPGLKQALLPSRSLQPAGQPG</sequence>
<dbReference type="Pfam" id="PF06197">
    <property type="entry name" value="DUF998"/>
    <property type="match status" value="1"/>
</dbReference>
<dbReference type="EMBL" id="SMKX01000033">
    <property type="protein sequence ID" value="TDD59632.1"/>
    <property type="molecule type" value="Genomic_DNA"/>
</dbReference>
<gene>
    <name evidence="3" type="ORF">E1263_14170</name>
</gene>
<keyword evidence="4" id="KW-1185">Reference proteome</keyword>
<feature type="transmembrane region" description="Helical" evidence="2">
    <location>
        <begin position="135"/>
        <end position="155"/>
    </location>
</feature>
<proteinExistence type="predicted"/>
<keyword evidence="2" id="KW-0472">Membrane</keyword>